<dbReference type="Gene3D" id="3.40.390.70">
    <property type="match status" value="1"/>
</dbReference>
<dbReference type="Proteomes" id="UP000031937">
    <property type="component" value="Unassembled WGS sequence"/>
</dbReference>
<evidence type="ECO:0000313" key="1">
    <source>
        <dbReference type="EMBL" id="KIO43259.1"/>
    </source>
</evidence>
<name>A0AB34R2N7_9PORP</name>
<evidence type="ECO:0000313" key="2">
    <source>
        <dbReference type="Proteomes" id="UP000031937"/>
    </source>
</evidence>
<reference evidence="1 2" key="1">
    <citation type="submission" date="2014-07" db="EMBL/GenBank/DDBJ databases">
        <title>Porphyromonadaceae bacterium OUH 334697 = ATCC BAA-2682 = DSM 28341 draft genome.</title>
        <authorList>
            <person name="Sydenham T.V."/>
            <person name="Hasman H."/>
            <person name="Justesen U.S."/>
        </authorList>
    </citation>
    <scope>NUCLEOTIDE SEQUENCE [LARGE SCALE GENOMIC DNA]</scope>
    <source>
        <strain evidence="1 2">OUH 334697</strain>
    </source>
</reference>
<protein>
    <recommendedName>
        <fullName evidence="3">Lipoprotein</fullName>
    </recommendedName>
</protein>
<dbReference type="EMBL" id="JPIT01000032">
    <property type="protein sequence ID" value="KIO43259.1"/>
    <property type="molecule type" value="Genomic_DNA"/>
</dbReference>
<gene>
    <name evidence="1" type="ORF">IE90_13730</name>
</gene>
<proteinExistence type="predicted"/>
<organism evidence="1 2">
    <name type="scientific">Sanguibacteroides justesenii</name>
    <dbReference type="NCBI Taxonomy" id="1547597"/>
    <lineage>
        <taxon>Bacteria</taxon>
        <taxon>Pseudomonadati</taxon>
        <taxon>Bacteroidota</taxon>
        <taxon>Bacteroidia</taxon>
        <taxon>Bacteroidales</taxon>
        <taxon>Porphyromonadaceae</taxon>
        <taxon>Sanguibacteroides</taxon>
    </lineage>
</organism>
<sequence>MKIYLMLLIALCGVGCVDDKEIGNVELPKVDYILPQGESPADDRVVELYEKYNTYFLYKFTKRDLEWSQVENVIKMTYEYEEGDPQYVGNMLNFLNEVWFRFYSEEFHKKNMSYKVFLCSKLQTYDDFWEEYVDHDYVVGTNWMAINNCSEKILNMSASQKLTYKNSLAKALWIGWIQKEIIKIPDEFFVVSDYSKVANNDPASPDYGGTRGFVKGEYEWTWYSYPSALKPANDWNAYIYRMLTKTSAQWADDLQYPLVKKKYDLLRNYFIKNYGVDIQKIGDATF</sequence>
<comment type="caution">
    <text evidence="1">The sequence shown here is derived from an EMBL/GenBank/DDBJ whole genome shotgun (WGS) entry which is preliminary data.</text>
</comment>
<accession>A0AB34R2N7</accession>
<dbReference type="AlphaFoldDB" id="A0AB34R2N7"/>
<evidence type="ECO:0008006" key="3">
    <source>
        <dbReference type="Google" id="ProtNLM"/>
    </source>
</evidence>